<feature type="domain" description="XRRM" evidence="8">
    <location>
        <begin position="316"/>
        <end position="438"/>
    </location>
</feature>
<gene>
    <name evidence="9" type="ORF">DAEQUDRAFT_738607</name>
</gene>
<evidence type="ECO:0000313" key="10">
    <source>
        <dbReference type="Proteomes" id="UP000076727"/>
    </source>
</evidence>
<feature type="compositionally biased region" description="Basic residues" evidence="5">
    <location>
        <begin position="427"/>
        <end position="439"/>
    </location>
</feature>
<evidence type="ECO:0000259" key="6">
    <source>
        <dbReference type="PROSITE" id="PS50102"/>
    </source>
</evidence>
<keyword evidence="10" id="KW-1185">Reference proteome</keyword>
<feature type="region of interest" description="Disordered" evidence="5">
    <location>
        <begin position="400"/>
        <end position="512"/>
    </location>
</feature>
<proteinExistence type="predicted"/>
<dbReference type="GO" id="GO:0003729">
    <property type="term" value="F:mRNA binding"/>
    <property type="evidence" value="ECO:0007669"/>
    <property type="project" value="TreeGrafter"/>
</dbReference>
<name>A0A165PRK0_9APHY</name>
<dbReference type="GO" id="GO:0006396">
    <property type="term" value="P:RNA processing"/>
    <property type="evidence" value="ECO:0007669"/>
    <property type="project" value="InterPro"/>
</dbReference>
<evidence type="ECO:0008006" key="11">
    <source>
        <dbReference type="Google" id="ProtNLM"/>
    </source>
</evidence>
<comment type="subcellular location">
    <subcellularLocation>
        <location evidence="1">Nucleus</location>
    </subcellularLocation>
</comment>
<evidence type="ECO:0000256" key="5">
    <source>
        <dbReference type="SAM" id="MobiDB-lite"/>
    </source>
</evidence>
<feature type="compositionally biased region" description="Polar residues" evidence="5">
    <location>
        <begin position="31"/>
        <end position="40"/>
    </location>
</feature>
<dbReference type="STRING" id="1314783.A0A165PRK0"/>
<evidence type="ECO:0000259" key="7">
    <source>
        <dbReference type="PROSITE" id="PS50961"/>
    </source>
</evidence>
<dbReference type="OrthoDB" id="439993at2759"/>
<dbReference type="SUPFAM" id="SSF46785">
    <property type="entry name" value="Winged helix' DNA-binding domain"/>
    <property type="match status" value="1"/>
</dbReference>
<dbReference type="PANTHER" id="PTHR22792">
    <property type="entry name" value="LUPUS LA PROTEIN-RELATED"/>
    <property type="match status" value="1"/>
</dbReference>
<dbReference type="Pfam" id="PF00076">
    <property type="entry name" value="RRM_1"/>
    <property type="match status" value="1"/>
</dbReference>
<evidence type="ECO:0000256" key="3">
    <source>
        <dbReference type="ARBA" id="ARBA00023242"/>
    </source>
</evidence>
<sequence length="512" mass="56423">MSEAEVAIPAVGEAKMVVEDTGSAPVEVKQTESGSVTVPPTVQKVGGETASEANGEAGRDESEEKLRCARQMEFYFADSNLPYDKFMWTLHTANPEHWVSLATVASFKRMREWQRRGDEFLLSALRLSQELEVSEDGTKIRRRSEVKKPKDQFERSIYAKGFSTEENGETQTMLEDYFNKYGRTNAVRMRRTEEKTFKGSVFVEFADFTSVEAFLNADPKPSWNGEELKIMTKEAYCEMKIKEKGLTGKSARVRKQSLASGRGFNAFREMEEARKREKGKGKEEKKAPEVFIEFMGSKIRVEQGEEGGSVRDEDVPAVKGASLTFEGAGESLTFDEIKTPLKERFPRVPYVKHTRGESSGLVGFDKTLTEDEIAYVKEHLKTLGGKEVVWSIPDEETERAFQLERAQGSARRAVHFSQSNRGSGRGRGGRGRGRGRGGRGRGGGGRGGARTNSGSKSEDATAAAVAAPGEEQAGEKRKRAVEPDGGPDVGQRGQAVPLIQSAKKAKVDSGES</sequence>
<evidence type="ECO:0000259" key="8">
    <source>
        <dbReference type="PROSITE" id="PS51939"/>
    </source>
</evidence>
<dbReference type="PROSITE" id="PS51939">
    <property type="entry name" value="XRRM"/>
    <property type="match status" value="1"/>
</dbReference>
<dbReference type="PROSITE" id="PS50102">
    <property type="entry name" value="RRM"/>
    <property type="match status" value="1"/>
</dbReference>
<evidence type="ECO:0000256" key="1">
    <source>
        <dbReference type="ARBA" id="ARBA00004123"/>
    </source>
</evidence>
<dbReference type="AlphaFoldDB" id="A0A165PRK0"/>
<keyword evidence="2 4" id="KW-0694">RNA-binding</keyword>
<accession>A0A165PRK0</accession>
<dbReference type="PROSITE" id="PS50961">
    <property type="entry name" value="HTH_LA"/>
    <property type="match status" value="1"/>
</dbReference>
<dbReference type="GO" id="GO:0005634">
    <property type="term" value="C:nucleus"/>
    <property type="evidence" value="ECO:0007669"/>
    <property type="project" value="UniProtKB-SubCell"/>
</dbReference>
<evidence type="ECO:0000313" key="9">
    <source>
        <dbReference type="EMBL" id="KZT68546.1"/>
    </source>
</evidence>
<dbReference type="InterPro" id="IPR006630">
    <property type="entry name" value="La_HTH"/>
</dbReference>
<dbReference type="InterPro" id="IPR035979">
    <property type="entry name" value="RBD_domain_sf"/>
</dbReference>
<dbReference type="InterPro" id="IPR002344">
    <property type="entry name" value="Lupus_La"/>
</dbReference>
<dbReference type="SMART" id="SM00715">
    <property type="entry name" value="LA"/>
    <property type="match status" value="1"/>
</dbReference>
<feature type="compositionally biased region" description="Low complexity" evidence="5">
    <location>
        <begin position="460"/>
        <end position="471"/>
    </location>
</feature>
<evidence type="ECO:0000256" key="2">
    <source>
        <dbReference type="ARBA" id="ARBA00022884"/>
    </source>
</evidence>
<dbReference type="CDD" id="cd12291">
    <property type="entry name" value="RRM1_La"/>
    <property type="match status" value="1"/>
</dbReference>
<dbReference type="Pfam" id="PF05383">
    <property type="entry name" value="La"/>
    <property type="match status" value="1"/>
</dbReference>
<organism evidence="9 10">
    <name type="scientific">Daedalea quercina L-15889</name>
    <dbReference type="NCBI Taxonomy" id="1314783"/>
    <lineage>
        <taxon>Eukaryota</taxon>
        <taxon>Fungi</taxon>
        <taxon>Dikarya</taxon>
        <taxon>Basidiomycota</taxon>
        <taxon>Agaricomycotina</taxon>
        <taxon>Agaricomycetes</taxon>
        <taxon>Polyporales</taxon>
        <taxon>Fomitopsis</taxon>
    </lineage>
</organism>
<dbReference type="EMBL" id="KV429065">
    <property type="protein sequence ID" value="KZT68546.1"/>
    <property type="molecule type" value="Genomic_DNA"/>
</dbReference>
<keyword evidence="3" id="KW-0539">Nucleus</keyword>
<dbReference type="Gene3D" id="1.10.10.10">
    <property type="entry name" value="Winged helix-like DNA-binding domain superfamily/Winged helix DNA-binding domain"/>
    <property type="match status" value="1"/>
</dbReference>
<dbReference type="SMART" id="SM00360">
    <property type="entry name" value="RRM"/>
    <property type="match status" value="1"/>
</dbReference>
<dbReference type="InterPro" id="IPR045180">
    <property type="entry name" value="La_dom_prot"/>
</dbReference>
<feature type="domain" description="RRM" evidence="6">
    <location>
        <begin position="155"/>
        <end position="258"/>
    </location>
</feature>
<evidence type="ECO:0000256" key="4">
    <source>
        <dbReference type="PROSITE-ProRule" id="PRU00332"/>
    </source>
</evidence>
<dbReference type="InterPro" id="IPR012677">
    <property type="entry name" value="Nucleotide-bd_a/b_plait_sf"/>
</dbReference>
<protein>
    <recommendedName>
        <fullName evidence="11">HTH La-type RNA-binding domain-containing protein</fullName>
    </recommendedName>
</protein>
<dbReference type="InterPro" id="IPR036388">
    <property type="entry name" value="WH-like_DNA-bd_sf"/>
</dbReference>
<dbReference type="PANTHER" id="PTHR22792:SF140">
    <property type="entry name" value="ACHILLES, ISOFORM A"/>
    <property type="match status" value="1"/>
</dbReference>
<dbReference type="Gene3D" id="3.30.70.330">
    <property type="match status" value="2"/>
</dbReference>
<dbReference type="SUPFAM" id="SSF54928">
    <property type="entry name" value="RNA-binding domain, RBD"/>
    <property type="match status" value="1"/>
</dbReference>
<dbReference type="InterPro" id="IPR014886">
    <property type="entry name" value="La_xRRM"/>
</dbReference>
<dbReference type="PRINTS" id="PR00302">
    <property type="entry name" value="LUPUSLA"/>
</dbReference>
<dbReference type="Proteomes" id="UP000076727">
    <property type="component" value="Unassembled WGS sequence"/>
</dbReference>
<dbReference type="InterPro" id="IPR036390">
    <property type="entry name" value="WH_DNA-bd_sf"/>
</dbReference>
<feature type="domain" description="HTH La-type RNA-binding" evidence="7">
    <location>
        <begin position="58"/>
        <end position="152"/>
    </location>
</feature>
<dbReference type="InterPro" id="IPR000504">
    <property type="entry name" value="RRM_dom"/>
</dbReference>
<reference evidence="9 10" key="1">
    <citation type="journal article" date="2016" name="Mol. Biol. Evol.">
        <title>Comparative Genomics of Early-Diverging Mushroom-Forming Fungi Provides Insights into the Origins of Lignocellulose Decay Capabilities.</title>
        <authorList>
            <person name="Nagy L.G."/>
            <person name="Riley R."/>
            <person name="Tritt A."/>
            <person name="Adam C."/>
            <person name="Daum C."/>
            <person name="Floudas D."/>
            <person name="Sun H."/>
            <person name="Yadav J.S."/>
            <person name="Pangilinan J."/>
            <person name="Larsson K.H."/>
            <person name="Matsuura K."/>
            <person name="Barry K."/>
            <person name="Labutti K."/>
            <person name="Kuo R."/>
            <person name="Ohm R.A."/>
            <person name="Bhattacharya S.S."/>
            <person name="Shirouzu T."/>
            <person name="Yoshinaga Y."/>
            <person name="Martin F.M."/>
            <person name="Grigoriev I.V."/>
            <person name="Hibbett D.S."/>
        </authorList>
    </citation>
    <scope>NUCLEOTIDE SEQUENCE [LARGE SCALE GENOMIC DNA]</scope>
    <source>
        <strain evidence="9 10">L-15889</strain>
    </source>
</reference>
<feature type="region of interest" description="Disordered" evidence="5">
    <location>
        <begin position="22"/>
        <end position="62"/>
    </location>
</feature>
<dbReference type="GO" id="GO:1990904">
    <property type="term" value="C:ribonucleoprotein complex"/>
    <property type="evidence" value="ECO:0007669"/>
    <property type="project" value="UniProtKB-UniRule"/>
</dbReference>